<reference evidence="4 5" key="1">
    <citation type="journal article" date="2016" name="Nat. Commun.">
        <title>Thousands of microbial genomes shed light on interconnected biogeochemical processes in an aquifer system.</title>
        <authorList>
            <person name="Anantharaman K."/>
            <person name="Brown C.T."/>
            <person name="Hug L.A."/>
            <person name="Sharon I."/>
            <person name="Castelle C.J."/>
            <person name="Probst A.J."/>
            <person name="Thomas B.C."/>
            <person name="Singh A."/>
            <person name="Wilkins M.J."/>
            <person name="Karaoz U."/>
            <person name="Brodie E.L."/>
            <person name="Williams K.H."/>
            <person name="Hubbard S.S."/>
            <person name="Banfield J.F."/>
        </authorList>
    </citation>
    <scope>NUCLEOTIDE SEQUENCE [LARGE SCALE GENOMIC DNA]</scope>
</reference>
<dbReference type="PANTHER" id="PTHR12919:SF20">
    <property type="entry name" value="SMALL RIBOSOMAL SUBUNIT PROTEIN BS16M"/>
    <property type="match status" value="1"/>
</dbReference>
<keyword evidence="1 3" id="KW-0689">Ribosomal protein</keyword>
<keyword evidence="2 3" id="KW-0687">Ribonucleoprotein</keyword>
<dbReference type="GO" id="GO:0005737">
    <property type="term" value="C:cytoplasm"/>
    <property type="evidence" value="ECO:0007669"/>
    <property type="project" value="UniProtKB-ARBA"/>
</dbReference>
<dbReference type="NCBIfam" id="TIGR00002">
    <property type="entry name" value="S16"/>
    <property type="match status" value="1"/>
</dbReference>
<dbReference type="Pfam" id="PF00886">
    <property type="entry name" value="Ribosomal_S16"/>
    <property type="match status" value="1"/>
</dbReference>
<dbReference type="InterPro" id="IPR000307">
    <property type="entry name" value="Ribosomal_bS16"/>
</dbReference>
<evidence type="ECO:0000313" key="5">
    <source>
        <dbReference type="Proteomes" id="UP000177418"/>
    </source>
</evidence>
<dbReference type="PANTHER" id="PTHR12919">
    <property type="entry name" value="30S RIBOSOMAL PROTEIN S16"/>
    <property type="match status" value="1"/>
</dbReference>
<protein>
    <recommendedName>
        <fullName evidence="3">Small ribosomal subunit protein bS16</fullName>
    </recommendedName>
</protein>
<dbReference type="GO" id="GO:0006412">
    <property type="term" value="P:translation"/>
    <property type="evidence" value="ECO:0007669"/>
    <property type="project" value="UniProtKB-UniRule"/>
</dbReference>
<dbReference type="SUPFAM" id="SSF54565">
    <property type="entry name" value="Ribosomal protein S16"/>
    <property type="match status" value="1"/>
</dbReference>
<dbReference type="Gene3D" id="3.30.1320.10">
    <property type="match status" value="1"/>
</dbReference>
<dbReference type="GO" id="GO:0015935">
    <property type="term" value="C:small ribosomal subunit"/>
    <property type="evidence" value="ECO:0007669"/>
    <property type="project" value="TreeGrafter"/>
</dbReference>
<dbReference type="InterPro" id="IPR020592">
    <property type="entry name" value="Ribosomal_bS16_CS"/>
</dbReference>
<comment type="caution">
    <text evidence="4">The sequence shown here is derived from an EMBL/GenBank/DDBJ whole genome shotgun (WGS) entry which is preliminary data.</text>
</comment>
<dbReference type="HAMAP" id="MF_00385">
    <property type="entry name" value="Ribosomal_bS16"/>
    <property type="match status" value="1"/>
</dbReference>
<dbReference type="Proteomes" id="UP000177418">
    <property type="component" value="Unassembled WGS sequence"/>
</dbReference>
<comment type="similarity">
    <text evidence="3">Belongs to the bacterial ribosomal protein bS16 family.</text>
</comment>
<proteinExistence type="inferred from homology"/>
<evidence type="ECO:0000256" key="3">
    <source>
        <dbReference type="HAMAP-Rule" id="MF_00385"/>
    </source>
</evidence>
<dbReference type="AlphaFoldDB" id="A0A1F7JC21"/>
<accession>A0A1F7JC21</accession>
<gene>
    <name evidence="3" type="primary">rpsP</name>
    <name evidence="4" type="ORF">A3H78_02040</name>
</gene>
<organism evidence="4 5">
    <name type="scientific">Candidatus Roizmanbacteria bacterium RIFCSPLOWO2_02_FULL_36_11</name>
    <dbReference type="NCBI Taxonomy" id="1802071"/>
    <lineage>
        <taxon>Bacteria</taxon>
        <taxon>Candidatus Roizmaniibacteriota</taxon>
    </lineage>
</organism>
<name>A0A1F7JC21_9BACT</name>
<dbReference type="EMBL" id="MGAV01000024">
    <property type="protein sequence ID" value="OGK53141.1"/>
    <property type="molecule type" value="Genomic_DNA"/>
</dbReference>
<dbReference type="GO" id="GO:0003735">
    <property type="term" value="F:structural constituent of ribosome"/>
    <property type="evidence" value="ECO:0007669"/>
    <property type="project" value="InterPro"/>
</dbReference>
<dbReference type="PROSITE" id="PS00732">
    <property type="entry name" value="RIBOSOMAL_S16"/>
    <property type="match status" value="1"/>
</dbReference>
<evidence type="ECO:0000256" key="2">
    <source>
        <dbReference type="ARBA" id="ARBA00023274"/>
    </source>
</evidence>
<sequence>MAVKIRLTRIGKRNQPKYRIVAIEESKKRDGGYIEKIGFYDPIPLKPIINIDKEKLTKWLKVGAKLSEGATKLLKTELSSLKI</sequence>
<evidence type="ECO:0000256" key="1">
    <source>
        <dbReference type="ARBA" id="ARBA00022980"/>
    </source>
</evidence>
<evidence type="ECO:0000313" key="4">
    <source>
        <dbReference type="EMBL" id="OGK53141.1"/>
    </source>
</evidence>
<dbReference type="InterPro" id="IPR023803">
    <property type="entry name" value="Ribosomal_bS16_dom_sf"/>
</dbReference>